<gene>
    <name evidence="2" type="ORF">AB664_14155</name>
</gene>
<protein>
    <submittedName>
        <fullName evidence="2">Uncharacterized protein</fullName>
    </submittedName>
</protein>
<reference evidence="2" key="1">
    <citation type="submission" date="2016-02" db="EMBL/GenBank/DDBJ databases">
        <title>Genomic sequences of Ochrobactrum anthropi.</title>
        <authorList>
            <person name="Chudasama K.S."/>
            <person name="Thaker V.S."/>
        </authorList>
    </citation>
    <scope>NUCLEOTIDE SEQUENCE [LARGE SCALE GENOMIC DNA]</scope>
    <source>
        <strain evidence="2">SUBG007</strain>
    </source>
</reference>
<feature type="compositionally biased region" description="Polar residues" evidence="1">
    <location>
        <begin position="97"/>
        <end position="119"/>
    </location>
</feature>
<comment type="caution">
    <text evidence="2">The sequence shown here is derived from an EMBL/GenBank/DDBJ whole genome shotgun (WGS) entry which is preliminary data.</text>
</comment>
<feature type="region of interest" description="Disordered" evidence="1">
    <location>
        <begin position="26"/>
        <end position="127"/>
    </location>
</feature>
<proteinExistence type="predicted"/>
<feature type="non-terminal residue" evidence="2">
    <location>
        <position position="1"/>
    </location>
</feature>
<dbReference type="AlphaFoldDB" id="A0A656Z4J0"/>
<dbReference type="EMBL" id="LUAY01006537">
    <property type="protein sequence ID" value="KYB45081.1"/>
    <property type="molecule type" value="Genomic_DNA"/>
</dbReference>
<feature type="compositionally biased region" description="Polar residues" evidence="1">
    <location>
        <begin position="32"/>
        <end position="43"/>
    </location>
</feature>
<name>A0A656Z4J0_BRUAN</name>
<evidence type="ECO:0000256" key="1">
    <source>
        <dbReference type="SAM" id="MobiDB-lite"/>
    </source>
</evidence>
<evidence type="ECO:0000313" key="2">
    <source>
        <dbReference type="EMBL" id="KYB45081.1"/>
    </source>
</evidence>
<feature type="compositionally biased region" description="Low complexity" evidence="1">
    <location>
        <begin position="76"/>
        <end position="96"/>
    </location>
</feature>
<accession>A0A656Z4J0</accession>
<organism evidence="2">
    <name type="scientific">Brucella anthropi</name>
    <name type="common">Ochrobactrum anthropi</name>
    <dbReference type="NCBI Taxonomy" id="529"/>
    <lineage>
        <taxon>Bacteria</taxon>
        <taxon>Pseudomonadati</taxon>
        <taxon>Pseudomonadota</taxon>
        <taxon>Alphaproteobacteria</taxon>
        <taxon>Hyphomicrobiales</taxon>
        <taxon>Brucellaceae</taxon>
        <taxon>Brucella/Ochrobactrum group</taxon>
        <taxon>Brucella</taxon>
    </lineage>
</organism>
<sequence>KRRGGAYRAPNYTTTIQRQYNCGVSASAVGNEGSQGATANSPSVVGPNAIATGNDADTTLNGGEKSAGDHAKSWQSNGGTVSSAVNGSASSSVSGSPTQALNSTQTNSGAQHASVSGANGCSFGGAQ</sequence>